<dbReference type="PANTHER" id="PTHR10622:SF10">
    <property type="entry name" value="HET DOMAIN-CONTAINING PROTEIN"/>
    <property type="match status" value="1"/>
</dbReference>
<name>A0ABY0HMU0_9PEZI</name>
<evidence type="ECO:0000313" key="3">
    <source>
        <dbReference type="Proteomes" id="UP000294003"/>
    </source>
</evidence>
<proteinExistence type="predicted"/>
<dbReference type="InterPro" id="IPR010730">
    <property type="entry name" value="HET"/>
</dbReference>
<keyword evidence="3" id="KW-1185">Reference proteome</keyword>
<dbReference type="PANTHER" id="PTHR10622">
    <property type="entry name" value="HET DOMAIN-CONTAINING PROTEIN"/>
    <property type="match status" value="1"/>
</dbReference>
<feature type="domain" description="Heterokaryon incompatibility" evidence="1">
    <location>
        <begin position="50"/>
        <end position="136"/>
    </location>
</feature>
<evidence type="ECO:0000313" key="2">
    <source>
        <dbReference type="EMBL" id="RYO94569.1"/>
    </source>
</evidence>
<protein>
    <recommendedName>
        <fullName evidence="1">Heterokaryon incompatibility domain-containing protein</fullName>
    </recommendedName>
</protein>
<dbReference type="Pfam" id="PF06985">
    <property type="entry name" value="HET"/>
    <property type="match status" value="1"/>
</dbReference>
<accession>A0ABY0HMU0</accession>
<organism evidence="2 3">
    <name type="scientific">Monosporascus cannonballus</name>
    <dbReference type="NCBI Taxonomy" id="155416"/>
    <lineage>
        <taxon>Eukaryota</taxon>
        <taxon>Fungi</taxon>
        <taxon>Dikarya</taxon>
        <taxon>Ascomycota</taxon>
        <taxon>Pezizomycotina</taxon>
        <taxon>Sordariomycetes</taxon>
        <taxon>Xylariomycetidae</taxon>
        <taxon>Xylariales</taxon>
        <taxon>Xylariales incertae sedis</taxon>
        <taxon>Monosporascus</taxon>
    </lineage>
</organism>
<gene>
    <name evidence="2" type="ORF">DL762_000461</name>
</gene>
<reference evidence="2 3" key="1">
    <citation type="submission" date="2018-06" db="EMBL/GenBank/DDBJ databases">
        <title>Complete Genomes of Monosporascus.</title>
        <authorList>
            <person name="Robinson A.J."/>
            <person name="Natvig D.O."/>
        </authorList>
    </citation>
    <scope>NUCLEOTIDE SEQUENCE [LARGE SCALE GENOMIC DNA]</scope>
    <source>
        <strain evidence="2 3">CBS 609.92</strain>
    </source>
</reference>
<sequence length="317" mass="35424">MEIDSLSTQNRSLTRRHASSAGLFRNIATRLLNVHSRRLEEYIGDRIPPYAILSHTWGDSEVTFQDLAKPDHAIKPAYAKIEGGCQQAIRDGHDYVWIDTCCIDKSSSAELSEAINSMHKWYKDSQVCYVCLADVSAFDIPFDEGFAICIPALLAAWKPPSQVFRHLSPSNKHSVKQIYLRDLPSTYGFGFRITSSPRKNVHVVEYSTLRWGVLLFRKPTHAFIVGIQFRSGALISAGFAFGIDEVDEATTLEYILKEATVVKLPNAIPVPEKHVLDFEEVDEDGSTQVKRCISLEGHPPNAEECPGGKLSILYGNK</sequence>
<comment type="caution">
    <text evidence="2">The sequence shown here is derived from an EMBL/GenBank/DDBJ whole genome shotgun (WGS) entry which is preliminary data.</text>
</comment>
<evidence type="ECO:0000259" key="1">
    <source>
        <dbReference type="Pfam" id="PF06985"/>
    </source>
</evidence>
<dbReference type="Proteomes" id="UP000294003">
    <property type="component" value="Unassembled WGS sequence"/>
</dbReference>
<dbReference type="EMBL" id="QJNS01000009">
    <property type="protein sequence ID" value="RYO94569.1"/>
    <property type="molecule type" value="Genomic_DNA"/>
</dbReference>